<gene>
    <name evidence="2" type="ORF">MBM_02078</name>
</gene>
<evidence type="ECO:0000313" key="3">
    <source>
        <dbReference type="Proteomes" id="UP000006753"/>
    </source>
</evidence>
<dbReference type="AlphaFoldDB" id="K1X4P6"/>
<feature type="region of interest" description="Disordered" evidence="1">
    <location>
        <begin position="1"/>
        <end position="23"/>
    </location>
</feature>
<dbReference type="Proteomes" id="UP000006753">
    <property type="component" value="Unassembled WGS sequence"/>
</dbReference>
<dbReference type="InParanoid" id="K1X4P6"/>
<evidence type="ECO:0000256" key="1">
    <source>
        <dbReference type="SAM" id="MobiDB-lite"/>
    </source>
</evidence>
<sequence>MSKPKKLQLVWPKDGPKGRGKRGFRGRLANIVTGKGPGIFLQRMGSTDPIPRDQWQNWDSYRSYADHRHEDRGSVSRGFRRYDPHTRTYVEWTTPHDWSGRGTHLCGGVGYKGDGLPRFTREEGSRFNKAYHRGQRLRNEDMGDAWTHEGPKRFGPKYDEFWQSAHRQAKNIADGYPRQSMGLNPHMTMRSQYAEQPYREWFWDECLHT</sequence>
<dbReference type="GeneID" id="18758013"/>
<dbReference type="OMA" id="TRKYVEW"/>
<accession>K1X4P6</accession>
<dbReference type="HOGENOM" id="CLU_1372001_0_0_1"/>
<dbReference type="EMBL" id="JH921430">
    <property type="protein sequence ID" value="EKD20126.1"/>
    <property type="molecule type" value="Genomic_DNA"/>
</dbReference>
<evidence type="ECO:0000313" key="2">
    <source>
        <dbReference type="EMBL" id="EKD20126.1"/>
    </source>
</evidence>
<dbReference type="OrthoDB" id="5331170at2759"/>
<name>K1X4P6_MARBU</name>
<dbReference type="RefSeq" id="XP_007289967.1">
    <property type="nucleotide sequence ID" value="XM_007289905.1"/>
</dbReference>
<organism evidence="2 3">
    <name type="scientific">Marssonina brunnea f. sp. multigermtubi (strain MB_m1)</name>
    <name type="common">Marssonina leaf spot fungus</name>
    <dbReference type="NCBI Taxonomy" id="1072389"/>
    <lineage>
        <taxon>Eukaryota</taxon>
        <taxon>Fungi</taxon>
        <taxon>Dikarya</taxon>
        <taxon>Ascomycota</taxon>
        <taxon>Pezizomycotina</taxon>
        <taxon>Leotiomycetes</taxon>
        <taxon>Helotiales</taxon>
        <taxon>Drepanopezizaceae</taxon>
        <taxon>Drepanopeziza</taxon>
    </lineage>
</organism>
<protein>
    <submittedName>
        <fullName evidence="2">Uncharacterized protein</fullName>
    </submittedName>
</protein>
<reference evidence="2 3" key="1">
    <citation type="journal article" date="2012" name="BMC Genomics">
        <title>Sequencing the genome of Marssonina brunnea reveals fungus-poplar co-evolution.</title>
        <authorList>
            <person name="Zhu S."/>
            <person name="Cao Y.-Z."/>
            <person name="Jiang C."/>
            <person name="Tan B.-Y."/>
            <person name="Wang Z."/>
            <person name="Feng S."/>
            <person name="Zhang L."/>
            <person name="Su X.-H."/>
            <person name="Brejova B."/>
            <person name="Vinar T."/>
            <person name="Xu M."/>
            <person name="Wang M.-X."/>
            <person name="Zhang S.-G."/>
            <person name="Huang M.-R."/>
            <person name="Wu R."/>
            <person name="Zhou Y."/>
        </authorList>
    </citation>
    <scope>NUCLEOTIDE SEQUENCE [LARGE SCALE GENOMIC DNA]</scope>
    <source>
        <strain evidence="2 3">MB_m1</strain>
    </source>
</reference>
<keyword evidence="3" id="KW-1185">Reference proteome</keyword>
<proteinExistence type="predicted"/>
<dbReference type="eggNOG" id="ENOG502TEVU">
    <property type="taxonomic scope" value="Eukaryota"/>
</dbReference>
<dbReference type="KEGG" id="mbe:MBM_02078"/>